<organism evidence="3 4">
    <name type="scientific">Riccia sorocarpa</name>
    <dbReference type="NCBI Taxonomy" id="122646"/>
    <lineage>
        <taxon>Eukaryota</taxon>
        <taxon>Viridiplantae</taxon>
        <taxon>Streptophyta</taxon>
        <taxon>Embryophyta</taxon>
        <taxon>Marchantiophyta</taxon>
        <taxon>Marchantiopsida</taxon>
        <taxon>Marchantiidae</taxon>
        <taxon>Marchantiales</taxon>
        <taxon>Ricciaceae</taxon>
        <taxon>Riccia</taxon>
    </lineage>
</organism>
<keyword evidence="2" id="KW-0812">Transmembrane</keyword>
<evidence type="ECO:0000256" key="1">
    <source>
        <dbReference type="SAM" id="MobiDB-lite"/>
    </source>
</evidence>
<gene>
    <name evidence="3" type="ORF">R1sor_004486</name>
</gene>
<proteinExistence type="predicted"/>
<feature type="transmembrane region" description="Helical" evidence="2">
    <location>
        <begin position="436"/>
        <end position="460"/>
    </location>
</feature>
<dbReference type="Proteomes" id="UP001633002">
    <property type="component" value="Unassembled WGS sequence"/>
</dbReference>
<keyword evidence="2" id="KW-0472">Membrane</keyword>
<keyword evidence="4" id="KW-1185">Reference proteome</keyword>
<feature type="compositionally biased region" description="Polar residues" evidence="1">
    <location>
        <begin position="337"/>
        <end position="351"/>
    </location>
</feature>
<protein>
    <submittedName>
        <fullName evidence="3">Uncharacterized protein</fullName>
    </submittedName>
</protein>
<evidence type="ECO:0000313" key="3">
    <source>
        <dbReference type="EMBL" id="KAL3690835.1"/>
    </source>
</evidence>
<comment type="caution">
    <text evidence="3">The sequence shown here is derived from an EMBL/GenBank/DDBJ whole genome shotgun (WGS) entry which is preliminary data.</text>
</comment>
<evidence type="ECO:0000256" key="2">
    <source>
        <dbReference type="SAM" id="Phobius"/>
    </source>
</evidence>
<feature type="compositionally biased region" description="Basic residues" evidence="1">
    <location>
        <begin position="357"/>
        <end position="367"/>
    </location>
</feature>
<keyword evidence="2" id="KW-1133">Transmembrane helix</keyword>
<accession>A0ABD3HKL9</accession>
<feature type="region of interest" description="Disordered" evidence="1">
    <location>
        <begin position="337"/>
        <end position="367"/>
    </location>
</feature>
<name>A0ABD3HKL9_9MARC</name>
<dbReference type="EMBL" id="JBJQOH010000003">
    <property type="protein sequence ID" value="KAL3690835.1"/>
    <property type="molecule type" value="Genomic_DNA"/>
</dbReference>
<evidence type="ECO:0000313" key="4">
    <source>
        <dbReference type="Proteomes" id="UP001633002"/>
    </source>
</evidence>
<reference evidence="3 4" key="1">
    <citation type="submission" date="2024-09" db="EMBL/GenBank/DDBJ databases">
        <title>Chromosome-scale assembly of Riccia sorocarpa.</title>
        <authorList>
            <person name="Paukszto L."/>
        </authorList>
    </citation>
    <scope>NUCLEOTIDE SEQUENCE [LARGE SCALE GENOMIC DNA]</scope>
    <source>
        <strain evidence="3">LP-2024</strain>
        <tissue evidence="3">Aerial parts of the thallus</tissue>
    </source>
</reference>
<sequence>MASTLDPEEQSNHVEDEDLQDLYERAEDEILYAAYIRYPVSLVRYNQAIMETVNARIRSTPEFSEECWYATEFKPSPRSDPGFLRILVNFVDQNDMKVFKQLRVISFTNESGETFKLYISQDRPEFVERGPNARPVLFFKQLPDSWGINRITNFFTVFLKANKHSPVMQQILNITWLQHKDGSRRKMFIAEAVTFDSDPNLTHLSSQYTFSAGKMVIGCTRHRCLLCGRTGHRAIIHVSYAQAGGKRKEREEEVTPAMTAIRADPIISLLERSDRRESWKYDQCNAKGSGYMSCKNHIDSDKHHKMLSALEKIPREHGNTPSIDKLEPVAPKQKLLNTASSSAQATPPTDASESRPHHTARQALPKRRALAQQRQEEKLSHLVSLSADLAEIDAEVPSSETLQYCLDLHHLYLMRLNCCTVCRFKMLQITDETFQYIALLLYFYLVGCLNSGIPVARPILSTTMCARYN</sequence>
<dbReference type="AlphaFoldDB" id="A0ABD3HKL9"/>